<proteinExistence type="predicted"/>
<dbReference type="Proteomes" id="UP000075635">
    <property type="component" value="Unassembled WGS sequence"/>
</dbReference>
<dbReference type="InterPro" id="IPR027417">
    <property type="entry name" value="P-loop_NTPase"/>
</dbReference>
<evidence type="ECO:0000313" key="1">
    <source>
        <dbReference type="EMBL" id="KYF86960.1"/>
    </source>
</evidence>
<dbReference type="PANTHER" id="PTHR19959:SF119">
    <property type="entry name" value="FUNGAL LIPASE-LIKE DOMAIN-CONTAINING PROTEIN"/>
    <property type="match status" value="1"/>
</dbReference>
<dbReference type="PANTHER" id="PTHR19959">
    <property type="entry name" value="KINESIN LIGHT CHAIN"/>
    <property type="match status" value="1"/>
</dbReference>
<evidence type="ECO:0008006" key="3">
    <source>
        <dbReference type="Google" id="ProtNLM"/>
    </source>
</evidence>
<dbReference type="SUPFAM" id="SSF48452">
    <property type="entry name" value="TPR-like"/>
    <property type="match status" value="3"/>
</dbReference>
<reference evidence="1 2" key="1">
    <citation type="submission" date="2014-02" db="EMBL/GenBank/DDBJ databases">
        <title>The small core and large imbalanced accessory genome model reveals a collaborative survival strategy of Sorangium cellulosum strains in nature.</title>
        <authorList>
            <person name="Han K."/>
            <person name="Peng R."/>
            <person name="Blom J."/>
            <person name="Li Y.-Z."/>
        </authorList>
    </citation>
    <scope>NUCLEOTIDE SEQUENCE [LARGE SCALE GENOMIC DNA]</scope>
    <source>
        <strain evidence="1 2">So0011-07</strain>
    </source>
</reference>
<gene>
    <name evidence="1" type="ORF">BE17_35220</name>
</gene>
<dbReference type="InterPro" id="IPR011990">
    <property type="entry name" value="TPR-like_helical_dom_sf"/>
</dbReference>
<accession>A0A150S3E6</accession>
<dbReference type="SUPFAM" id="SSF52540">
    <property type="entry name" value="P-loop containing nucleoside triphosphate hydrolases"/>
    <property type="match status" value="1"/>
</dbReference>
<sequence length="961" mass="105347">MLINELHVGPGGIGVNVPLGAQLRHFPLDAANDPLDDLLIPGTAEPPAELSPAALLNARYAVVPFVGRETLLKEIHAWCDDPAPTRARLFYGPGGIGKTRLFIEACAWMRREGWRAGFLPQGVHRQQIEALVAAEHPTLVVIDYAESRPDVRDLLAPFARLRSGKCNGRLRLVLLARNAGDWWTFLQSSAAEVGILLGDHAPREIPPLVHGEPMRTEIFQDAVARFAQLLGKAVPGTTTPLDDRRYDRVLYVHMAALATVEGRPFTAQTLTGSTLDHEQRFWLSLLPHDDLLDAQLCTEQMRRAVTALTMCGGAMSRSEAADLVARATEDSDKRCVERRVQLLRRLYPGQHSNVGGSGYLGVLDPDLLGEAMVHRTLSLEGGDAGPYLERVLALAGEDALRTAFIVLGRMSEDHPTDAEPWLAHVLGSDVANRTTAAFAAAKAVGEHTAHARLGTVLARTLEREGTAEIAARLASAGVPERTVSLREVAVWVDKKRLEQLPQGSETEVLAERARLLCSLGVREGELGQREAALASTQEAVGHYRQLFKQRPVEFLPHLALSLNNLGNRQSQLGQLEPGLASIHESLDYYRWLAEQWPDAFLSTLAMSLHNLGLWQSELGQLEPARASTLEAVDHCRRLVKQQPDAHLLNLAGCLNTLGKIQNALGERDAALASAQEAVGYCRQLAEQQPDAFLPNLAICLKTLGTTQSELGQREAALTSTLEAVEHFRRLAKLRPNAFLPDLAMGLNNLGRRQGELGQTDAAVASAQEAVEHFRRLAEQQPDTFLPELALSLNNLVQRQDELGQRDAALASAQEAVGYYRQLVARRPDAFLHLLAMSLTNLAKAQNELGERRAALASAQEAMGNCRQLVARRPDAFLHLLAMSLTNLAKAQNELGQRDEALASTQEAVDILWPNYLAVPEAFERSVAVVLLNLLKQLEELGQFPAPALLQRVEFFNARLRD</sequence>
<organism evidence="1 2">
    <name type="scientific">Sorangium cellulosum</name>
    <name type="common">Polyangium cellulosum</name>
    <dbReference type="NCBI Taxonomy" id="56"/>
    <lineage>
        <taxon>Bacteria</taxon>
        <taxon>Pseudomonadati</taxon>
        <taxon>Myxococcota</taxon>
        <taxon>Polyangia</taxon>
        <taxon>Polyangiales</taxon>
        <taxon>Polyangiaceae</taxon>
        <taxon>Sorangium</taxon>
    </lineage>
</organism>
<comment type="caution">
    <text evidence="1">The sequence shown here is derived from an EMBL/GenBank/DDBJ whole genome shotgun (WGS) entry which is preliminary data.</text>
</comment>
<dbReference type="EMBL" id="JEMB01001488">
    <property type="protein sequence ID" value="KYF86960.1"/>
    <property type="molecule type" value="Genomic_DNA"/>
</dbReference>
<protein>
    <recommendedName>
        <fullName evidence="3">MalT-like TPR region domain-containing protein</fullName>
    </recommendedName>
</protein>
<evidence type="ECO:0000313" key="2">
    <source>
        <dbReference type="Proteomes" id="UP000075635"/>
    </source>
</evidence>
<dbReference type="InterPro" id="IPR019734">
    <property type="entry name" value="TPR_rpt"/>
</dbReference>
<dbReference type="SMART" id="SM00028">
    <property type="entry name" value="TPR"/>
    <property type="match status" value="7"/>
</dbReference>
<name>A0A150S3E6_SORCE</name>
<dbReference type="AlphaFoldDB" id="A0A150S3E6"/>
<dbReference type="Gene3D" id="1.25.40.10">
    <property type="entry name" value="Tetratricopeptide repeat domain"/>
    <property type="match status" value="3"/>
</dbReference>